<organism evidence="10 11">
    <name type="scientific">Leptospira sarikeiensis</name>
    <dbReference type="NCBI Taxonomy" id="2484943"/>
    <lineage>
        <taxon>Bacteria</taxon>
        <taxon>Pseudomonadati</taxon>
        <taxon>Spirochaetota</taxon>
        <taxon>Spirochaetia</taxon>
        <taxon>Leptospirales</taxon>
        <taxon>Leptospiraceae</taxon>
        <taxon>Leptospira</taxon>
    </lineage>
</organism>
<dbReference type="PANTHER" id="PTHR20861:SF1">
    <property type="entry name" value="HOMOSERINE KINASE"/>
    <property type="match status" value="1"/>
</dbReference>
<dbReference type="Gene3D" id="3.30.230.10">
    <property type="match status" value="1"/>
</dbReference>
<evidence type="ECO:0000256" key="2">
    <source>
        <dbReference type="ARBA" id="ARBA00022679"/>
    </source>
</evidence>
<evidence type="ECO:0000256" key="8">
    <source>
        <dbReference type="NCBIfam" id="TIGR00191"/>
    </source>
</evidence>
<dbReference type="InterPro" id="IPR036554">
    <property type="entry name" value="GHMP_kinase_C_sf"/>
</dbReference>
<evidence type="ECO:0000256" key="7">
    <source>
        <dbReference type="HAMAP-Rule" id="MF_00384"/>
    </source>
</evidence>
<dbReference type="InterPro" id="IPR006204">
    <property type="entry name" value="GHMP_kinase_N_dom"/>
</dbReference>
<dbReference type="InterPro" id="IPR020568">
    <property type="entry name" value="Ribosomal_Su5_D2-typ_SF"/>
</dbReference>
<dbReference type="UniPathway" id="UPA00050">
    <property type="reaction ID" value="UER00064"/>
</dbReference>
<dbReference type="NCBIfam" id="TIGR00191">
    <property type="entry name" value="thrB"/>
    <property type="match status" value="1"/>
</dbReference>
<comment type="function">
    <text evidence="7">Catalyzes the ATP-dependent phosphorylation of L-homoserine to L-homoserine phosphate.</text>
</comment>
<comment type="similarity">
    <text evidence="7">Belongs to the GHMP kinase family. Homoserine kinase subfamily.</text>
</comment>
<keyword evidence="6 7" id="KW-0067">ATP-binding</keyword>
<dbReference type="GO" id="GO:0004413">
    <property type="term" value="F:homoserine kinase activity"/>
    <property type="evidence" value="ECO:0007669"/>
    <property type="project" value="UniProtKB-UniRule"/>
</dbReference>
<sequence>MNAQKYKFQIKVPGTSANLGSGFDLLGLAFQIYNEFTFEFGKSSKFERKIKGPAAPVFTDEEDLVLQSYKTYFSVFVSNQVNTNLPPSPIPYSVTMELGLPLKGGLGSSASAVVAGFAAARFAQGVFFPNTKLPSEAEFLYQLALLEGHPDNTTPAYLGGFVFSYFAEEKLYYFKRKFPKNIHCFFLIPDLEIATNHSRKALPEKYPVSELIFNMSRMATWWEFLDSGEPGLLQRALEDKIHTPYRMNAEFPLLPLVKEIEKLSIGVSLSGSGPAVVVYTRRKDSKRLEKKLGELVQKFSKDSGISCKFLRLSPDTNGARISSRKIS</sequence>
<dbReference type="PANTHER" id="PTHR20861">
    <property type="entry name" value="HOMOSERINE/4-DIPHOSPHOCYTIDYL-2-C-METHYL-D-ERYTHRITOL KINASE"/>
    <property type="match status" value="1"/>
</dbReference>
<comment type="catalytic activity">
    <reaction evidence="7">
        <text>L-homoserine + ATP = O-phospho-L-homoserine + ADP + H(+)</text>
        <dbReference type="Rhea" id="RHEA:13985"/>
        <dbReference type="ChEBI" id="CHEBI:15378"/>
        <dbReference type="ChEBI" id="CHEBI:30616"/>
        <dbReference type="ChEBI" id="CHEBI:57476"/>
        <dbReference type="ChEBI" id="CHEBI:57590"/>
        <dbReference type="ChEBI" id="CHEBI:456216"/>
        <dbReference type="EC" id="2.7.1.39"/>
    </reaction>
</comment>
<dbReference type="AlphaFoldDB" id="A0A4R9K424"/>
<dbReference type="Gene3D" id="3.30.70.890">
    <property type="entry name" value="GHMP kinase, C-terminal domain"/>
    <property type="match status" value="1"/>
</dbReference>
<comment type="subcellular location">
    <subcellularLocation>
        <location evidence="7">Cytoplasm</location>
    </subcellularLocation>
</comment>
<evidence type="ECO:0000259" key="9">
    <source>
        <dbReference type="Pfam" id="PF00288"/>
    </source>
</evidence>
<dbReference type="SUPFAM" id="SSF55060">
    <property type="entry name" value="GHMP Kinase, C-terminal domain"/>
    <property type="match status" value="1"/>
</dbReference>
<keyword evidence="7" id="KW-0963">Cytoplasm</keyword>
<reference evidence="10" key="1">
    <citation type="journal article" date="2019" name="PLoS Negl. Trop. Dis.">
        <title>Revisiting the worldwide diversity of Leptospira species in the environment.</title>
        <authorList>
            <person name="Vincent A.T."/>
            <person name="Schiettekatte O."/>
            <person name="Bourhy P."/>
            <person name="Veyrier F.J."/>
            <person name="Picardeau M."/>
        </authorList>
    </citation>
    <scope>NUCLEOTIDE SEQUENCE [LARGE SCALE GENOMIC DNA]</scope>
    <source>
        <strain evidence="10">201702455</strain>
    </source>
</reference>
<dbReference type="InterPro" id="IPR000870">
    <property type="entry name" value="Homoserine_kinase"/>
</dbReference>
<evidence type="ECO:0000256" key="4">
    <source>
        <dbReference type="ARBA" id="ARBA00022741"/>
    </source>
</evidence>
<dbReference type="RefSeq" id="WP_135650858.1">
    <property type="nucleotide sequence ID" value="NZ_RQGF01000030.1"/>
</dbReference>
<dbReference type="PRINTS" id="PR00958">
    <property type="entry name" value="HOMSERKINASE"/>
</dbReference>
<evidence type="ECO:0000256" key="6">
    <source>
        <dbReference type="ARBA" id="ARBA00022840"/>
    </source>
</evidence>
<evidence type="ECO:0000256" key="5">
    <source>
        <dbReference type="ARBA" id="ARBA00022777"/>
    </source>
</evidence>
<evidence type="ECO:0000313" key="11">
    <source>
        <dbReference type="Proteomes" id="UP000297762"/>
    </source>
</evidence>
<gene>
    <name evidence="7 10" type="primary">thrB</name>
    <name evidence="10" type="ORF">EHQ64_15950</name>
</gene>
<keyword evidence="11" id="KW-1185">Reference proteome</keyword>
<dbReference type="Proteomes" id="UP000297762">
    <property type="component" value="Unassembled WGS sequence"/>
</dbReference>
<evidence type="ECO:0000256" key="1">
    <source>
        <dbReference type="ARBA" id="ARBA00022605"/>
    </source>
</evidence>
<keyword evidence="1 7" id="KW-0028">Amino-acid biosynthesis</keyword>
<comment type="caution">
    <text evidence="10">The sequence shown here is derived from an EMBL/GenBank/DDBJ whole genome shotgun (WGS) entry which is preliminary data.</text>
</comment>
<proteinExistence type="inferred from homology"/>
<keyword evidence="5 7" id="KW-0418">Kinase</keyword>
<dbReference type="Pfam" id="PF00288">
    <property type="entry name" value="GHMP_kinases_N"/>
    <property type="match status" value="1"/>
</dbReference>
<feature type="domain" description="GHMP kinase N-terminal" evidence="9">
    <location>
        <begin position="91"/>
        <end position="160"/>
    </location>
</feature>
<comment type="pathway">
    <text evidence="7">Amino-acid biosynthesis; L-threonine biosynthesis; L-threonine from L-aspartate: step 4/5.</text>
</comment>
<dbReference type="HAMAP" id="MF_00384">
    <property type="entry name" value="Homoser_kinase"/>
    <property type="match status" value="1"/>
</dbReference>
<evidence type="ECO:0000313" key="10">
    <source>
        <dbReference type="EMBL" id="TGL59644.1"/>
    </source>
</evidence>
<dbReference type="PIRSF" id="PIRSF000676">
    <property type="entry name" value="Homoser_kin"/>
    <property type="match status" value="1"/>
</dbReference>
<dbReference type="InterPro" id="IPR014721">
    <property type="entry name" value="Ribsml_uS5_D2-typ_fold_subgr"/>
</dbReference>
<dbReference type="GO" id="GO:0005524">
    <property type="term" value="F:ATP binding"/>
    <property type="evidence" value="ECO:0007669"/>
    <property type="project" value="UniProtKB-UniRule"/>
</dbReference>
<dbReference type="GO" id="GO:0009088">
    <property type="term" value="P:threonine biosynthetic process"/>
    <property type="evidence" value="ECO:0007669"/>
    <property type="project" value="UniProtKB-UniRule"/>
</dbReference>
<accession>A0A4R9K424</accession>
<keyword evidence="4 7" id="KW-0547">Nucleotide-binding</keyword>
<dbReference type="EMBL" id="RQGF01000030">
    <property type="protein sequence ID" value="TGL59644.1"/>
    <property type="molecule type" value="Genomic_DNA"/>
</dbReference>
<dbReference type="GO" id="GO:0005737">
    <property type="term" value="C:cytoplasm"/>
    <property type="evidence" value="ECO:0007669"/>
    <property type="project" value="UniProtKB-SubCell"/>
</dbReference>
<name>A0A4R9K424_9LEPT</name>
<keyword evidence="3 7" id="KW-0791">Threonine biosynthesis</keyword>
<dbReference type="OrthoDB" id="9769912at2"/>
<keyword evidence="2 7" id="KW-0808">Transferase</keyword>
<dbReference type="EC" id="2.7.1.39" evidence="7 8"/>
<evidence type="ECO:0000256" key="3">
    <source>
        <dbReference type="ARBA" id="ARBA00022697"/>
    </source>
</evidence>
<dbReference type="SUPFAM" id="SSF54211">
    <property type="entry name" value="Ribosomal protein S5 domain 2-like"/>
    <property type="match status" value="1"/>
</dbReference>
<protein>
    <recommendedName>
        <fullName evidence="7 8">Homoserine kinase</fullName>
        <shortName evidence="7">HK</shortName>
        <shortName evidence="7">HSK</shortName>
        <ecNumber evidence="7 8">2.7.1.39</ecNumber>
    </recommendedName>
</protein>
<feature type="binding site" evidence="7">
    <location>
        <begin position="101"/>
        <end position="111"/>
    </location>
    <ligand>
        <name>ATP</name>
        <dbReference type="ChEBI" id="CHEBI:30616"/>
    </ligand>
</feature>